<dbReference type="KEGG" id="tet:TTHERM_00766430"/>
<dbReference type="InterPro" id="IPR001611">
    <property type="entry name" value="Leu-rich_rpt"/>
</dbReference>
<dbReference type="STRING" id="312017.I7M486"/>
<dbReference type="GO" id="GO:0005829">
    <property type="term" value="C:cytosol"/>
    <property type="evidence" value="ECO:0007669"/>
    <property type="project" value="TreeGrafter"/>
</dbReference>
<dbReference type="OMA" id="CQIIVLK"/>
<dbReference type="InterPro" id="IPR027038">
    <property type="entry name" value="RanGap"/>
</dbReference>
<dbReference type="GO" id="GO:0048471">
    <property type="term" value="C:perinuclear region of cytoplasm"/>
    <property type="evidence" value="ECO:0007669"/>
    <property type="project" value="TreeGrafter"/>
</dbReference>
<reference evidence="6" key="1">
    <citation type="journal article" date="2006" name="PLoS Biol.">
        <title>Macronuclear genome sequence of the ciliate Tetrahymena thermophila, a model eukaryote.</title>
        <authorList>
            <person name="Eisen J.A."/>
            <person name="Coyne R.S."/>
            <person name="Wu M."/>
            <person name="Wu D."/>
            <person name="Thiagarajan M."/>
            <person name="Wortman J.R."/>
            <person name="Badger J.H."/>
            <person name="Ren Q."/>
            <person name="Amedeo P."/>
            <person name="Jones K.M."/>
            <person name="Tallon L.J."/>
            <person name="Delcher A.L."/>
            <person name="Salzberg S.L."/>
            <person name="Silva J.C."/>
            <person name="Haas B.J."/>
            <person name="Majoros W.H."/>
            <person name="Farzad M."/>
            <person name="Carlton J.M."/>
            <person name="Smith R.K. Jr."/>
            <person name="Garg J."/>
            <person name="Pearlman R.E."/>
            <person name="Karrer K.M."/>
            <person name="Sun L."/>
            <person name="Manning G."/>
            <person name="Elde N.C."/>
            <person name="Turkewitz A.P."/>
            <person name="Asai D.J."/>
            <person name="Wilkes D.E."/>
            <person name="Wang Y."/>
            <person name="Cai H."/>
            <person name="Collins K."/>
            <person name="Stewart B.A."/>
            <person name="Lee S.R."/>
            <person name="Wilamowska K."/>
            <person name="Weinberg Z."/>
            <person name="Ruzzo W.L."/>
            <person name="Wloga D."/>
            <person name="Gaertig J."/>
            <person name="Frankel J."/>
            <person name="Tsao C.-C."/>
            <person name="Gorovsky M.A."/>
            <person name="Keeling P.J."/>
            <person name="Waller R.F."/>
            <person name="Patron N.J."/>
            <person name="Cherry J.M."/>
            <person name="Stover N.A."/>
            <person name="Krieger C.J."/>
            <person name="del Toro C."/>
            <person name="Ryder H.F."/>
            <person name="Williamson S.C."/>
            <person name="Barbeau R.A."/>
            <person name="Hamilton E.P."/>
            <person name="Orias E."/>
        </authorList>
    </citation>
    <scope>NUCLEOTIDE SEQUENCE [LARGE SCALE GENOMIC DNA]</scope>
    <source>
        <strain evidence="6">SB210</strain>
    </source>
</reference>
<dbReference type="InParanoid" id="I7M486"/>
<dbReference type="SMART" id="SM00368">
    <property type="entry name" value="LRR_RI"/>
    <property type="match status" value="5"/>
</dbReference>
<protein>
    <submittedName>
        <fullName evidence="5">Ran GTPase-activating protein</fullName>
    </submittedName>
</protein>
<organism evidence="5 6">
    <name type="scientific">Tetrahymena thermophila (strain SB210)</name>
    <dbReference type="NCBI Taxonomy" id="312017"/>
    <lineage>
        <taxon>Eukaryota</taxon>
        <taxon>Sar</taxon>
        <taxon>Alveolata</taxon>
        <taxon>Ciliophora</taxon>
        <taxon>Intramacronucleata</taxon>
        <taxon>Oligohymenophorea</taxon>
        <taxon>Hymenostomatida</taxon>
        <taxon>Tetrahymenina</taxon>
        <taxon>Tetrahymenidae</taxon>
        <taxon>Tetrahymena</taxon>
    </lineage>
</organism>
<dbReference type="HOGENOM" id="CLU_798004_0_0_1"/>
<keyword evidence="1" id="KW-0343">GTPase activation</keyword>
<keyword evidence="4" id="KW-0175">Coiled coil</keyword>
<evidence type="ECO:0000313" key="6">
    <source>
        <dbReference type="Proteomes" id="UP000009168"/>
    </source>
</evidence>
<dbReference type="Gene3D" id="3.80.10.10">
    <property type="entry name" value="Ribonuclease Inhibitor"/>
    <property type="match status" value="1"/>
</dbReference>
<dbReference type="GeneID" id="7824563"/>
<dbReference type="PANTHER" id="PTHR24113">
    <property type="entry name" value="RAN GTPASE-ACTIVATING PROTEIN 1"/>
    <property type="match status" value="1"/>
</dbReference>
<dbReference type="AlphaFoldDB" id="I7M486"/>
<keyword evidence="2" id="KW-0433">Leucine-rich repeat</keyword>
<keyword evidence="6" id="KW-1185">Reference proteome</keyword>
<proteinExistence type="predicted"/>
<keyword evidence="3" id="KW-0677">Repeat</keyword>
<dbReference type="EMBL" id="GG662407">
    <property type="protein sequence ID" value="EAS05158.1"/>
    <property type="molecule type" value="Genomic_DNA"/>
</dbReference>
<dbReference type="OrthoDB" id="184583at2759"/>
<evidence type="ECO:0000256" key="1">
    <source>
        <dbReference type="ARBA" id="ARBA00022468"/>
    </source>
</evidence>
<dbReference type="InterPro" id="IPR032675">
    <property type="entry name" value="LRR_dom_sf"/>
</dbReference>
<dbReference type="GO" id="GO:0005634">
    <property type="term" value="C:nucleus"/>
    <property type="evidence" value="ECO:0007669"/>
    <property type="project" value="TreeGrafter"/>
</dbReference>
<dbReference type="SUPFAM" id="SSF52047">
    <property type="entry name" value="RNI-like"/>
    <property type="match status" value="1"/>
</dbReference>
<name>I7M486_TETTS</name>
<dbReference type="GO" id="GO:0006913">
    <property type="term" value="P:nucleocytoplasmic transport"/>
    <property type="evidence" value="ECO:0007669"/>
    <property type="project" value="TreeGrafter"/>
</dbReference>
<dbReference type="eggNOG" id="KOG1909">
    <property type="taxonomic scope" value="Eukaryota"/>
</dbReference>
<gene>
    <name evidence="5" type="ORF">TTHERM_00766430</name>
</gene>
<dbReference type="Proteomes" id="UP000009168">
    <property type="component" value="Unassembled WGS sequence"/>
</dbReference>
<evidence type="ECO:0000256" key="4">
    <source>
        <dbReference type="SAM" id="Coils"/>
    </source>
</evidence>
<sequence>MEGNISKYVVRVRPDKEKKIEELSNLDKEEVETLEKNIENNIEHIVLTGNSYSKKFCEQIGELFKKSTKLTRVDVHDTFVSRLKTELPEAIGFLGNGLIGKNIIELDISDNAVNPFGAIALSPFLEQATSLKVFLINNAGLGIDGVKTISAALAKGTPNLEKFAITRNRAENPGAIAIAEALPKLTKLKELIVFQDVIKKDGMLALLKSLATNCPDLELLDIRDNFLKEETIQEMANLIKVCKKLRALNISDCNIEEDENDIIIQALEESEVKLEKLGYNYAELNSNQAKKLIDILFSRNSELKRLDIKGNDFNSATQKYYKEKFGDKSGLSNFESDDEEEEDPAAQLVKDFANLHI</sequence>
<evidence type="ECO:0000256" key="2">
    <source>
        <dbReference type="ARBA" id="ARBA00022614"/>
    </source>
</evidence>
<accession>I7M486</accession>
<evidence type="ECO:0000313" key="5">
    <source>
        <dbReference type="EMBL" id="EAS05158.1"/>
    </source>
</evidence>
<dbReference type="RefSeq" id="XP_001025403.1">
    <property type="nucleotide sequence ID" value="XM_001025403.3"/>
</dbReference>
<dbReference type="GO" id="GO:0005096">
    <property type="term" value="F:GTPase activator activity"/>
    <property type="evidence" value="ECO:0007669"/>
    <property type="project" value="UniProtKB-KW"/>
</dbReference>
<dbReference type="PANTHER" id="PTHR24113:SF12">
    <property type="entry name" value="RAN GTPASE-ACTIVATING PROTEIN 1"/>
    <property type="match status" value="1"/>
</dbReference>
<dbReference type="GO" id="GO:0031267">
    <property type="term" value="F:small GTPase binding"/>
    <property type="evidence" value="ECO:0007669"/>
    <property type="project" value="TreeGrafter"/>
</dbReference>
<evidence type="ECO:0000256" key="3">
    <source>
        <dbReference type="ARBA" id="ARBA00022737"/>
    </source>
</evidence>
<dbReference type="Pfam" id="PF13516">
    <property type="entry name" value="LRR_6"/>
    <property type="match status" value="1"/>
</dbReference>
<feature type="coiled-coil region" evidence="4">
    <location>
        <begin position="228"/>
        <end position="287"/>
    </location>
</feature>